<dbReference type="GO" id="GO:0005634">
    <property type="term" value="C:nucleus"/>
    <property type="evidence" value="ECO:0007669"/>
    <property type="project" value="UniProtKB-SubCell"/>
</dbReference>
<name>A0A0V1MZF5_9BILA</name>
<dbReference type="PROSITE" id="PS00028">
    <property type="entry name" value="ZINC_FINGER_C2H2_1"/>
    <property type="match status" value="3"/>
</dbReference>
<keyword evidence="5" id="KW-0862">Zinc</keyword>
<comment type="caution">
    <text evidence="10">The sequence shown here is derived from an EMBL/GenBank/DDBJ whole genome shotgun (WGS) entry which is preliminary data.</text>
</comment>
<evidence type="ECO:0000256" key="4">
    <source>
        <dbReference type="ARBA" id="ARBA00022771"/>
    </source>
</evidence>
<feature type="signal peptide" evidence="8">
    <location>
        <begin position="1"/>
        <end position="25"/>
    </location>
</feature>
<evidence type="ECO:0000256" key="8">
    <source>
        <dbReference type="SAM" id="SignalP"/>
    </source>
</evidence>
<dbReference type="GO" id="GO:0045944">
    <property type="term" value="P:positive regulation of transcription by RNA polymerase II"/>
    <property type="evidence" value="ECO:0007669"/>
    <property type="project" value="UniProtKB-ARBA"/>
</dbReference>
<evidence type="ECO:0000256" key="7">
    <source>
        <dbReference type="PROSITE-ProRule" id="PRU00042"/>
    </source>
</evidence>
<dbReference type="PANTHER" id="PTHR19818">
    <property type="entry name" value="ZINC FINGER PROTEIN ZIC AND GLI"/>
    <property type="match status" value="1"/>
</dbReference>
<dbReference type="STRING" id="268474.A0A0V1MZF5"/>
<keyword evidence="6" id="KW-0539">Nucleus</keyword>
<keyword evidence="11" id="KW-1185">Reference proteome</keyword>
<dbReference type="GO" id="GO:0000981">
    <property type="term" value="F:DNA-binding transcription factor activity, RNA polymerase II-specific"/>
    <property type="evidence" value="ECO:0007669"/>
    <property type="project" value="TreeGrafter"/>
</dbReference>
<comment type="subcellular location">
    <subcellularLocation>
        <location evidence="1">Nucleus</location>
    </subcellularLocation>
</comment>
<accession>A0A0V1MZF5</accession>
<feature type="domain" description="C2H2-type" evidence="9">
    <location>
        <begin position="138"/>
        <end position="163"/>
    </location>
</feature>
<evidence type="ECO:0000259" key="9">
    <source>
        <dbReference type="PROSITE" id="PS50157"/>
    </source>
</evidence>
<keyword evidence="8" id="KW-0732">Signal</keyword>
<evidence type="ECO:0000313" key="11">
    <source>
        <dbReference type="Proteomes" id="UP000054843"/>
    </source>
</evidence>
<evidence type="ECO:0000256" key="3">
    <source>
        <dbReference type="ARBA" id="ARBA00022737"/>
    </source>
</evidence>
<dbReference type="GO" id="GO:0008270">
    <property type="term" value="F:zinc ion binding"/>
    <property type="evidence" value="ECO:0007669"/>
    <property type="project" value="UniProtKB-KW"/>
</dbReference>
<dbReference type="InterPro" id="IPR050329">
    <property type="entry name" value="GLI_C2H2-zinc-finger"/>
</dbReference>
<reference evidence="10 11" key="1">
    <citation type="submission" date="2015-01" db="EMBL/GenBank/DDBJ databases">
        <title>Evolution of Trichinella species and genotypes.</title>
        <authorList>
            <person name="Korhonen P.K."/>
            <person name="Edoardo P."/>
            <person name="Giuseppe L.R."/>
            <person name="Gasser R.B."/>
        </authorList>
    </citation>
    <scope>NUCLEOTIDE SEQUENCE [LARGE SCALE GENOMIC DNA]</scope>
    <source>
        <strain evidence="10">ISS1980</strain>
    </source>
</reference>
<dbReference type="GO" id="GO:0000978">
    <property type="term" value="F:RNA polymerase II cis-regulatory region sequence-specific DNA binding"/>
    <property type="evidence" value="ECO:0007669"/>
    <property type="project" value="TreeGrafter"/>
</dbReference>
<protein>
    <submittedName>
        <fullName evidence="10">Zinc finger protein</fullName>
    </submittedName>
</protein>
<keyword evidence="4 7" id="KW-0863">Zinc-finger</keyword>
<dbReference type="AlphaFoldDB" id="A0A0V1MZF5"/>
<dbReference type="InterPro" id="IPR036236">
    <property type="entry name" value="Znf_C2H2_sf"/>
</dbReference>
<dbReference type="OrthoDB" id="3437960at2759"/>
<dbReference type="PROSITE" id="PS50157">
    <property type="entry name" value="ZINC_FINGER_C2H2_2"/>
    <property type="match status" value="3"/>
</dbReference>
<feature type="domain" description="C2H2-type" evidence="9">
    <location>
        <begin position="108"/>
        <end position="137"/>
    </location>
</feature>
<proteinExistence type="predicted"/>
<feature type="chain" id="PRO_5006882980" evidence="8">
    <location>
        <begin position="26"/>
        <end position="367"/>
    </location>
</feature>
<dbReference type="SUPFAM" id="SSF57667">
    <property type="entry name" value="beta-beta-alpha zinc fingers"/>
    <property type="match status" value="2"/>
</dbReference>
<keyword evidence="3" id="KW-0677">Repeat</keyword>
<dbReference type="EMBL" id="JYDO01000021">
    <property type="protein sequence ID" value="KRZ77206.1"/>
    <property type="molecule type" value="Genomic_DNA"/>
</dbReference>
<evidence type="ECO:0000256" key="1">
    <source>
        <dbReference type="ARBA" id="ARBA00004123"/>
    </source>
</evidence>
<evidence type="ECO:0000313" key="10">
    <source>
        <dbReference type="EMBL" id="KRZ77206.1"/>
    </source>
</evidence>
<organism evidence="10 11">
    <name type="scientific">Trichinella papuae</name>
    <dbReference type="NCBI Taxonomy" id="268474"/>
    <lineage>
        <taxon>Eukaryota</taxon>
        <taxon>Metazoa</taxon>
        <taxon>Ecdysozoa</taxon>
        <taxon>Nematoda</taxon>
        <taxon>Enoplea</taxon>
        <taxon>Dorylaimia</taxon>
        <taxon>Trichinellida</taxon>
        <taxon>Trichinellidae</taxon>
        <taxon>Trichinella</taxon>
    </lineage>
</organism>
<dbReference type="InterPro" id="IPR013087">
    <property type="entry name" value="Znf_C2H2_type"/>
</dbReference>
<evidence type="ECO:0000256" key="2">
    <source>
        <dbReference type="ARBA" id="ARBA00022723"/>
    </source>
</evidence>
<dbReference type="Gene3D" id="3.30.160.60">
    <property type="entry name" value="Classic Zinc Finger"/>
    <property type="match status" value="3"/>
</dbReference>
<dbReference type="SMART" id="SM00355">
    <property type="entry name" value="ZnF_C2H2"/>
    <property type="match status" value="4"/>
</dbReference>
<gene>
    <name evidence="10" type="primary">ZNF181</name>
    <name evidence="10" type="ORF">T10_13605</name>
</gene>
<feature type="domain" description="C2H2-type" evidence="9">
    <location>
        <begin position="236"/>
        <end position="265"/>
    </location>
</feature>
<dbReference type="FunFam" id="3.30.160.60:FF:001102">
    <property type="entry name" value="Transcription factor IIIA"/>
    <property type="match status" value="1"/>
</dbReference>
<dbReference type="Proteomes" id="UP000054843">
    <property type="component" value="Unassembled WGS sequence"/>
</dbReference>
<dbReference type="PANTHER" id="PTHR19818:SF139">
    <property type="entry name" value="PAIR-RULE PROTEIN ODD-PAIRED"/>
    <property type="match status" value="1"/>
</dbReference>
<evidence type="ECO:0000256" key="5">
    <source>
        <dbReference type="ARBA" id="ARBA00022833"/>
    </source>
</evidence>
<sequence length="367" mass="42480">MIRDSTRKRVLALLLLSLLALCTSCLVVRGVVCHVHGRCVKSGQARHGKENDRDKLVEQRKDCSLRRQKPNLRCPDCKQRFAVLRYMKRHVQRMHALQFRKRRRTRLFKCTVEGCRKRFYSHVQLMDHRNTHNGLKPYLCEEDGCQPAYCCRSSLQQHMKRVHLKSLSVLETVRFFAQLPSVKLASVPAKNKQELKSPKDKRRPVAMTSLTPLRYNGGTCNGCTDRTGKQNRRRHYKCTVEGCGRQFYSQIQLMDHGNPYSGLKPYVCEEDGRQPYMLRRSTATLKKRVEYDDGYRTLRRTRANLEKYFKRKKHATTTCSWRRSISSAASLAKDLDRGEAGKSMRNYIRGAGACEKDANGCLKATTN</sequence>
<evidence type="ECO:0000256" key="6">
    <source>
        <dbReference type="ARBA" id="ARBA00023242"/>
    </source>
</evidence>
<keyword evidence="2" id="KW-0479">Metal-binding</keyword>